<accession>A0AAJ6VZR5</accession>
<protein>
    <submittedName>
        <fullName evidence="3">Alpha-crystallin A chain</fullName>
    </submittedName>
</protein>
<proteinExistence type="predicted"/>
<dbReference type="InterPro" id="IPR008978">
    <property type="entry name" value="HSP20-like_chaperone"/>
</dbReference>
<gene>
    <name evidence="3" type="primary">LOC100903286</name>
</gene>
<dbReference type="Gene3D" id="2.60.40.790">
    <property type="match status" value="1"/>
</dbReference>
<feature type="domain" description="SHSP" evidence="1">
    <location>
        <begin position="109"/>
        <end position="181"/>
    </location>
</feature>
<dbReference type="SUPFAM" id="SSF49764">
    <property type="entry name" value="HSP20-like chaperones"/>
    <property type="match status" value="1"/>
</dbReference>
<dbReference type="Proteomes" id="UP000694867">
    <property type="component" value="Unplaced"/>
</dbReference>
<evidence type="ECO:0000259" key="1">
    <source>
        <dbReference type="Pfam" id="PF00011"/>
    </source>
</evidence>
<dbReference type="AlphaFoldDB" id="A0AAJ6VZR5"/>
<keyword evidence="2" id="KW-1185">Reference proteome</keyword>
<organism evidence="2 3">
    <name type="scientific">Galendromus occidentalis</name>
    <name type="common">western predatory mite</name>
    <dbReference type="NCBI Taxonomy" id="34638"/>
    <lineage>
        <taxon>Eukaryota</taxon>
        <taxon>Metazoa</taxon>
        <taxon>Ecdysozoa</taxon>
        <taxon>Arthropoda</taxon>
        <taxon>Chelicerata</taxon>
        <taxon>Arachnida</taxon>
        <taxon>Acari</taxon>
        <taxon>Parasitiformes</taxon>
        <taxon>Mesostigmata</taxon>
        <taxon>Gamasina</taxon>
        <taxon>Phytoseioidea</taxon>
        <taxon>Phytoseiidae</taxon>
        <taxon>Typhlodrominae</taxon>
        <taxon>Galendromus</taxon>
    </lineage>
</organism>
<evidence type="ECO:0000313" key="2">
    <source>
        <dbReference type="Proteomes" id="UP000694867"/>
    </source>
</evidence>
<dbReference type="KEGG" id="goe:100903286"/>
<dbReference type="GeneID" id="100903286"/>
<name>A0AAJ6VZR5_9ACAR</name>
<dbReference type="RefSeq" id="XP_003746933.2">
    <property type="nucleotide sequence ID" value="XM_003746885.2"/>
</dbReference>
<dbReference type="Pfam" id="PF00011">
    <property type="entry name" value="HSP20"/>
    <property type="match status" value="1"/>
</dbReference>
<sequence length="196" mass="22107">MSCTGCSCRQRAGETPLAIWAPPSSEIAPSLSLVSWFDDQLSRMQGDLIQNSFFGIPEVGRIDFDPRRRSRLFDALFSNDAIETEMKFHENPKTNQVECQLSTGCGDFFRPEDIEVNVKDRNVEFKARREQKSEDGHNYTVREVRRVFRVPGNAAVDKLHAEMGPSGKVMLSAPLLEPKPIESKVDGPVPIKINRQ</sequence>
<reference evidence="3" key="1">
    <citation type="submission" date="2025-08" db="UniProtKB">
        <authorList>
            <consortium name="RefSeq"/>
        </authorList>
    </citation>
    <scope>IDENTIFICATION</scope>
</reference>
<dbReference type="InterPro" id="IPR002068">
    <property type="entry name" value="A-crystallin/Hsp20_dom"/>
</dbReference>
<evidence type="ECO:0000313" key="3">
    <source>
        <dbReference type="RefSeq" id="XP_003746933.2"/>
    </source>
</evidence>